<dbReference type="Pfam" id="PF00169">
    <property type="entry name" value="PH"/>
    <property type="match status" value="1"/>
</dbReference>
<keyword evidence="2" id="KW-0813">Transport</keyword>
<keyword evidence="9" id="KW-1185">Reference proteome</keyword>
<accession>A9VCW0</accession>
<feature type="compositionally biased region" description="Low complexity" evidence="5">
    <location>
        <begin position="881"/>
        <end position="901"/>
    </location>
</feature>
<evidence type="ECO:0000256" key="6">
    <source>
        <dbReference type="SAM" id="Phobius"/>
    </source>
</evidence>
<feature type="region of interest" description="Disordered" evidence="5">
    <location>
        <begin position="852"/>
        <end position="903"/>
    </location>
</feature>
<proteinExistence type="inferred from homology"/>
<feature type="transmembrane region" description="Helical" evidence="6">
    <location>
        <begin position="919"/>
        <end position="938"/>
    </location>
</feature>
<dbReference type="GO" id="GO:0032934">
    <property type="term" value="F:sterol binding"/>
    <property type="evidence" value="ECO:0000318"/>
    <property type="project" value="GO_Central"/>
</dbReference>
<evidence type="ECO:0000313" key="9">
    <source>
        <dbReference type="Proteomes" id="UP000001357"/>
    </source>
</evidence>
<evidence type="ECO:0000256" key="3">
    <source>
        <dbReference type="ARBA" id="ARBA00023055"/>
    </source>
</evidence>
<evidence type="ECO:0000256" key="1">
    <source>
        <dbReference type="ARBA" id="ARBA00008842"/>
    </source>
</evidence>
<dbReference type="AlphaFoldDB" id="A9VCW0"/>
<dbReference type="SUPFAM" id="SSF144000">
    <property type="entry name" value="Oxysterol-binding protein-like"/>
    <property type="match status" value="1"/>
</dbReference>
<evidence type="ECO:0000256" key="5">
    <source>
        <dbReference type="SAM" id="MobiDB-lite"/>
    </source>
</evidence>
<dbReference type="SUPFAM" id="SSF50729">
    <property type="entry name" value="PH domain-like"/>
    <property type="match status" value="1"/>
</dbReference>
<keyword evidence="3" id="KW-0445">Lipid transport</keyword>
<dbReference type="GO" id="GO:0016020">
    <property type="term" value="C:membrane"/>
    <property type="evidence" value="ECO:0000318"/>
    <property type="project" value="GO_Central"/>
</dbReference>
<dbReference type="FunCoup" id="A9VCW0">
    <property type="interactions" value="1447"/>
</dbReference>
<dbReference type="CDD" id="cd13286">
    <property type="entry name" value="PH_OPR5_ORP8"/>
    <property type="match status" value="1"/>
</dbReference>
<dbReference type="PANTHER" id="PTHR10972">
    <property type="entry name" value="OXYSTEROL-BINDING PROTEIN-RELATED"/>
    <property type="match status" value="1"/>
</dbReference>
<feature type="compositionally biased region" description="Low complexity" evidence="5">
    <location>
        <begin position="59"/>
        <end position="77"/>
    </location>
</feature>
<dbReference type="GO" id="GO:0006869">
    <property type="term" value="P:lipid transport"/>
    <property type="evidence" value="ECO:0007669"/>
    <property type="project" value="UniProtKB-KW"/>
</dbReference>
<comment type="similarity">
    <text evidence="1">Belongs to the OSBP family.</text>
</comment>
<keyword evidence="4" id="KW-0446">Lipid-binding</keyword>
<dbReference type="Gene3D" id="2.30.29.30">
    <property type="entry name" value="Pleckstrin-homology domain (PH domain)/Phosphotyrosine-binding domain (PTB)"/>
    <property type="match status" value="1"/>
</dbReference>
<dbReference type="PROSITE" id="PS50003">
    <property type="entry name" value="PH_DOMAIN"/>
    <property type="match status" value="1"/>
</dbReference>
<dbReference type="PANTHER" id="PTHR10972:SF102">
    <property type="entry name" value="OXYSTEROL-BINDING PROTEIN"/>
    <property type="match status" value="1"/>
</dbReference>
<feature type="region of interest" description="Disordered" evidence="5">
    <location>
        <begin position="335"/>
        <end position="379"/>
    </location>
</feature>
<feature type="compositionally biased region" description="Polar residues" evidence="5">
    <location>
        <begin position="134"/>
        <end position="146"/>
    </location>
</feature>
<dbReference type="KEGG" id="mbr:MONBRDRAFT_34615"/>
<dbReference type="Gene3D" id="2.40.160.120">
    <property type="match status" value="1"/>
</dbReference>
<evidence type="ECO:0000256" key="4">
    <source>
        <dbReference type="ARBA" id="ARBA00023121"/>
    </source>
</evidence>
<dbReference type="InParanoid" id="A9VCW0"/>
<dbReference type="eggNOG" id="KOG2210">
    <property type="taxonomic scope" value="Eukaryota"/>
</dbReference>
<feature type="region of interest" description="Disordered" evidence="5">
    <location>
        <begin position="50"/>
        <end position="113"/>
    </location>
</feature>
<dbReference type="InterPro" id="IPR001849">
    <property type="entry name" value="PH_domain"/>
</dbReference>
<dbReference type="GO" id="GO:0005829">
    <property type="term" value="C:cytosol"/>
    <property type="evidence" value="ECO:0000318"/>
    <property type="project" value="GO_Central"/>
</dbReference>
<dbReference type="GeneID" id="5895796"/>
<dbReference type="InterPro" id="IPR037239">
    <property type="entry name" value="OSBP_sf"/>
</dbReference>
<feature type="compositionally biased region" description="Polar residues" evidence="5">
    <location>
        <begin position="857"/>
        <end position="866"/>
    </location>
</feature>
<name>A9VCW0_MONBE</name>
<evidence type="ECO:0000256" key="2">
    <source>
        <dbReference type="ARBA" id="ARBA00022448"/>
    </source>
</evidence>
<feature type="region of interest" description="Disordered" evidence="5">
    <location>
        <begin position="131"/>
        <end position="155"/>
    </location>
</feature>
<dbReference type="InterPro" id="IPR011993">
    <property type="entry name" value="PH-like_dom_sf"/>
</dbReference>
<organism evidence="8 9">
    <name type="scientific">Monosiga brevicollis</name>
    <name type="common">Choanoflagellate</name>
    <dbReference type="NCBI Taxonomy" id="81824"/>
    <lineage>
        <taxon>Eukaryota</taxon>
        <taxon>Choanoflagellata</taxon>
        <taxon>Craspedida</taxon>
        <taxon>Salpingoecidae</taxon>
        <taxon>Monosiga</taxon>
    </lineage>
</organism>
<dbReference type="SMART" id="SM00233">
    <property type="entry name" value="PH"/>
    <property type="match status" value="1"/>
</dbReference>
<evidence type="ECO:0000259" key="7">
    <source>
        <dbReference type="PROSITE" id="PS50003"/>
    </source>
</evidence>
<dbReference type="EMBL" id="CH991583">
    <property type="protein sequence ID" value="EDQ84636.1"/>
    <property type="molecule type" value="Genomic_DNA"/>
</dbReference>
<dbReference type="Proteomes" id="UP000001357">
    <property type="component" value="Unassembled WGS sequence"/>
</dbReference>
<keyword evidence="6" id="KW-0472">Membrane</keyword>
<protein>
    <recommendedName>
        <fullName evidence="7">PH domain-containing protein</fullName>
    </recommendedName>
</protein>
<keyword evidence="6" id="KW-0812">Transmembrane</keyword>
<dbReference type="RefSeq" id="XP_001750540.1">
    <property type="nucleotide sequence ID" value="XM_001750488.1"/>
</dbReference>
<reference evidence="8 9" key="1">
    <citation type="journal article" date="2008" name="Nature">
        <title>The genome of the choanoflagellate Monosiga brevicollis and the origin of metazoans.</title>
        <authorList>
            <consortium name="JGI Sequencing"/>
            <person name="King N."/>
            <person name="Westbrook M.J."/>
            <person name="Young S.L."/>
            <person name="Kuo A."/>
            <person name="Abedin M."/>
            <person name="Chapman J."/>
            <person name="Fairclough S."/>
            <person name="Hellsten U."/>
            <person name="Isogai Y."/>
            <person name="Letunic I."/>
            <person name="Marr M."/>
            <person name="Pincus D."/>
            <person name="Putnam N."/>
            <person name="Rokas A."/>
            <person name="Wright K.J."/>
            <person name="Zuzow R."/>
            <person name="Dirks W."/>
            <person name="Good M."/>
            <person name="Goodstein D."/>
            <person name="Lemons D."/>
            <person name="Li W."/>
            <person name="Lyons J.B."/>
            <person name="Morris A."/>
            <person name="Nichols S."/>
            <person name="Richter D.J."/>
            <person name="Salamov A."/>
            <person name="Bork P."/>
            <person name="Lim W.A."/>
            <person name="Manning G."/>
            <person name="Miller W.T."/>
            <person name="McGinnis W."/>
            <person name="Shapiro H."/>
            <person name="Tjian R."/>
            <person name="Grigoriev I.V."/>
            <person name="Rokhsar D."/>
        </authorList>
    </citation>
    <scope>NUCLEOTIDE SEQUENCE [LARGE SCALE GENOMIC DNA]</scope>
    <source>
        <strain evidence="9">MX1 / ATCC 50154</strain>
    </source>
</reference>
<feature type="compositionally biased region" description="Low complexity" evidence="5">
    <location>
        <begin position="362"/>
        <end position="376"/>
    </location>
</feature>
<dbReference type="InterPro" id="IPR000648">
    <property type="entry name" value="Oxysterol-bd"/>
</dbReference>
<dbReference type="Pfam" id="PF01237">
    <property type="entry name" value="Oxysterol_BP"/>
    <property type="match status" value="1"/>
</dbReference>
<gene>
    <name evidence="8" type="ORF">MONBRDRAFT_34615</name>
</gene>
<feature type="domain" description="PH" evidence="7">
    <location>
        <begin position="180"/>
        <end position="296"/>
    </location>
</feature>
<sequence>MVEPNPGICSLTVASLLSSASTSSLLLLGLTATRRSGQYRRTVAMSDKAEGLAAPSGGASADTTPVPAPAAATPKAPEGNHSPGSDRGIAVPKSRLAPPAFGGSAPTSLSHTLSSYDDEDGISFISALEHEMPNSPTNDSNHLKYSSSRDSRKQYKLNRSRYEEEKQRMTDMSGYDMDERPYKTGIMKIRNTLRSWTKFYCELRHGMLLLYKEDRHDVWMGTVLLAGGMVMERPSRKEGHTFKFSHPLRAAIHAPRGPKGEIWFNLVRIPSDHCMFRVSTAQECEEWITAFRRSIFGPHPKYESRMAEPVISNFDTLRADVQSDDGLCASQHDLHHAHEASPRSNRRPMQAGENGLSSATRQQLEAQGQAAALAAESDLDHGEDLIPNWRADARDFTEPAPPIEVEENAWELHLSSLQHSPGQRIQEQQFTEEEVATVFERMGKVPVTEAVTLPAFMLEPRSELERLGDAFHHADILTDAAKHAMPRGRFVSVLRWYLSSFYAKASGALRPIPPCKGEVCRLMFEHPIHGSTPSSRVFFVAEAVEHGCAALHGSSRVAGWAVDGVINCSHHFTGDKLVSIERGQMEVHLARVAETFVMTRPAQVTSGLSTGHTLTTYNGSIELRCDMSGYRFKGSFDPNNQLSNVIEGTLFHNEEKIATLHGEWDGQVHIKTLDNDMHLLLDTADEEIEARRLTRRAIVAEELWGLPAVEDQPFTDSQALWSSCAELSGEDFENYIASLRTRMLAAHAPTLFHITNGQYRYTEDVGRPWDYLRDLYDYQSEGHLKCLTIQDTVTGTPRSSTLTPVQTLRNRKRPNSLSGLASVSTMDSDVFVASPRVGKSGGGRTNLASVVEEAGSGTPQGETNASEAPAATRRTPSVTVKSSPSANAATPAGAAGKTPSAEGLAQVTKRVARLESAFMMERALLVVVLAILLGISVYF</sequence>
<keyword evidence="6" id="KW-1133">Transmembrane helix</keyword>
<dbReference type="STRING" id="81824.A9VCW0"/>
<evidence type="ECO:0000313" key="8">
    <source>
        <dbReference type="EMBL" id="EDQ84636.1"/>
    </source>
</evidence>